<dbReference type="GO" id="GO:0003676">
    <property type="term" value="F:nucleic acid binding"/>
    <property type="evidence" value="ECO:0007669"/>
    <property type="project" value="InterPro"/>
</dbReference>
<protein>
    <recommendedName>
        <fullName evidence="4">Integrase catalytic domain-containing protein</fullName>
    </recommendedName>
</protein>
<evidence type="ECO:0000256" key="3">
    <source>
        <dbReference type="SAM" id="MobiDB-lite"/>
    </source>
</evidence>
<dbReference type="PANTHER" id="PTHR42648:SF32">
    <property type="entry name" value="RIBONUCLEASE H-LIKE DOMAIN, GAG-PRE-INTEGRASE DOMAIN PROTEIN-RELATED"/>
    <property type="match status" value="1"/>
</dbReference>
<sequence>MYCLVITDDYSRFTWVFFLDTKDETSGILKSFKTTIENLVNHKVKVVRYDNGTEFNNREMDQFCEMKGILRKFSVARTPQQNRVAERRNRTLIEAAKTMLADSKLPTTFWAKAVNIAYYVQNRVTRIVEENLHIKFSESTPNVVSSGPDWLFDIDVLTKTMNYEPVVAGTQFNGFEGAKASDNAGQDRKETKPVKDYIFLPLWTVNPPFSQDPKSSHDDGSKPSSDDGKKVDEDPSKESEFNVDGGIISNEIPFDPNMPTLEDVGIFDFLSNHEDDGAMADMNNLDTTIQVSATPTTRIHKDHPLDQVTEDLHSVTQIRKMSKNLEEHGFEEPKKIIYALKDPSWIKAIQEELLQFKLQEVWTLVDLPNRKRAMGSKWVFRNKKNKRGIRIRNKARLVAQGYTQEEGIDYYKVFVPVARIEAIMIFLDYASFKYFWYIKWMSKVIFSMKRLKKRCMYVNHQDLKIQTFLIEYIRLKKHCLDYINLLELSMKPCQDICWTMGFKEGKLTRPYSSKGTKKKDGIFIRQDKYVVEILKKFRFTEVKTASTLMETQKPSVKDEDGKEVYVHMYRAMIGSLMYLTSSRPDIMFAVRAFDRYQVNPKVSHLYVVKRIFRKDLQLADEEAIDCLPNSTIFKQLALMGNPKRKDTQVPQPSDPTNNVADEAVHKELGDSFVRAATIASSLGVEQDSGNVTKIQSKATPNESNSQGTNLGGGLECQGTIGDTIAQTRFENVSKQSNNLLLARDNTFQSDEDRLKLNELMALHTNLQHRVLDLEKTKITQHNEIASLKRRAKKLVKKNRSRTHKLKRLYKVCLTDRVEFSRDEEILDGEEVFVEGKNENVIEEVVDAAQVKWIVIQKLGESTTTIPKQQSHDKGKGIMIKEPVKPKNKDQVRLDEEASKKLQTEFDEEERLAREKATK</sequence>
<dbReference type="Pfam" id="PF07727">
    <property type="entry name" value="RVT_2"/>
    <property type="match status" value="1"/>
</dbReference>
<dbReference type="PANTHER" id="PTHR42648">
    <property type="entry name" value="TRANSPOSASE, PUTATIVE-RELATED"/>
    <property type="match status" value="1"/>
</dbReference>
<accession>A0A6L2KGG7</accession>
<feature type="compositionally biased region" description="Basic and acidic residues" evidence="3">
    <location>
        <begin position="214"/>
        <end position="240"/>
    </location>
</feature>
<dbReference type="GO" id="GO:0015074">
    <property type="term" value="P:DNA integration"/>
    <property type="evidence" value="ECO:0007669"/>
    <property type="project" value="InterPro"/>
</dbReference>
<dbReference type="Gene3D" id="3.30.420.10">
    <property type="entry name" value="Ribonuclease H-like superfamily/Ribonuclease H"/>
    <property type="match status" value="1"/>
</dbReference>
<dbReference type="InterPro" id="IPR013103">
    <property type="entry name" value="RVT_2"/>
</dbReference>
<dbReference type="GO" id="GO:0016787">
    <property type="term" value="F:hydrolase activity"/>
    <property type="evidence" value="ECO:0007669"/>
    <property type="project" value="UniProtKB-KW"/>
</dbReference>
<dbReference type="InterPro" id="IPR012337">
    <property type="entry name" value="RNaseH-like_sf"/>
</dbReference>
<dbReference type="Pfam" id="PF00665">
    <property type="entry name" value="rve"/>
    <property type="match status" value="1"/>
</dbReference>
<feature type="compositionally biased region" description="Basic and acidic residues" evidence="3">
    <location>
        <begin position="881"/>
        <end position="903"/>
    </location>
</feature>
<feature type="region of interest" description="Disordered" evidence="3">
    <location>
        <begin position="865"/>
        <end position="918"/>
    </location>
</feature>
<organism evidence="5">
    <name type="scientific">Tanacetum cinerariifolium</name>
    <name type="common">Dalmatian daisy</name>
    <name type="synonym">Chrysanthemum cinerariifolium</name>
    <dbReference type="NCBI Taxonomy" id="118510"/>
    <lineage>
        <taxon>Eukaryota</taxon>
        <taxon>Viridiplantae</taxon>
        <taxon>Streptophyta</taxon>
        <taxon>Embryophyta</taxon>
        <taxon>Tracheophyta</taxon>
        <taxon>Spermatophyta</taxon>
        <taxon>Magnoliopsida</taxon>
        <taxon>eudicotyledons</taxon>
        <taxon>Gunneridae</taxon>
        <taxon>Pentapetalae</taxon>
        <taxon>asterids</taxon>
        <taxon>campanulids</taxon>
        <taxon>Asterales</taxon>
        <taxon>Asteraceae</taxon>
        <taxon>Asteroideae</taxon>
        <taxon>Anthemideae</taxon>
        <taxon>Anthemidinae</taxon>
        <taxon>Tanacetum</taxon>
    </lineage>
</organism>
<dbReference type="InterPro" id="IPR039537">
    <property type="entry name" value="Retrotran_Ty1/copia-like"/>
</dbReference>
<gene>
    <name evidence="5" type="ORF">Tci_020561</name>
</gene>
<feature type="region of interest" description="Disordered" evidence="3">
    <location>
        <begin position="209"/>
        <end position="255"/>
    </location>
</feature>
<dbReference type="InterPro" id="IPR001584">
    <property type="entry name" value="Integrase_cat-core"/>
</dbReference>
<evidence type="ECO:0000313" key="5">
    <source>
        <dbReference type="EMBL" id="GEU48583.1"/>
    </source>
</evidence>
<evidence type="ECO:0000259" key="4">
    <source>
        <dbReference type="PROSITE" id="PS50994"/>
    </source>
</evidence>
<dbReference type="AlphaFoldDB" id="A0A6L2KGG7"/>
<feature type="domain" description="Integrase catalytic" evidence="4">
    <location>
        <begin position="1"/>
        <end position="149"/>
    </location>
</feature>
<evidence type="ECO:0000256" key="1">
    <source>
        <dbReference type="ARBA" id="ARBA00022723"/>
    </source>
</evidence>
<proteinExistence type="predicted"/>
<dbReference type="EMBL" id="BKCJ010002442">
    <property type="protein sequence ID" value="GEU48583.1"/>
    <property type="molecule type" value="Genomic_DNA"/>
</dbReference>
<dbReference type="GO" id="GO:0046872">
    <property type="term" value="F:metal ion binding"/>
    <property type="evidence" value="ECO:0007669"/>
    <property type="project" value="UniProtKB-KW"/>
</dbReference>
<name>A0A6L2KGG7_TANCI</name>
<keyword evidence="2" id="KW-0378">Hydrolase</keyword>
<comment type="caution">
    <text evidence="5">The sequence shown here is derived from an EMBL/GenBank/DDBJ whole genome shotgun (WGS) entry which is preliminary data.</text>
</comment>
<dbReference type="PROSITE" id="PS50994">
    <property type="entry name" value="INTEGRASE"/>
    <property type="match status" value="1"/>
</dbReference>
<reference evidence="5" key="1">
    <citation type="journal article" date="2019" name="Sci. Rep.">
        <title>Draft genome of Tanacetum cinerariifolium, the natural source of mosquito coil.</title>
        <authorList>
            <person name="Yamashiro T."/>
            <person name="Shiraishi A."/>
            <person name="Satake H."/>
            <person name="Nakayama K."/>
        </authorList>
    </citation>
    <scope>NUCLEOTIDE SEQUENCE</scope>
</reference>
<dbReference type="InterPro" id="IPR036397">
    <property type="entry name" value="RNaseH_sf"/>
</dbReference>
<dbReference type="SUPFAM" id="SSF53098">
    <property type="entry name" value="Ribonuclease H-like"/>
    <property type="match status" value="1"/>
</dbReference>
<evidence type="ECO:0000256" key="2">
    <source>
        <dbReference type="ARBA" id="ARBA00022801"/>
    </source>
</evidence>
<keyword evidence="1" id="KW-0479">Metal-binding</keyword>